<evidence type="ECO:0000313" key="3">
    <source>
        <dbReference type="Proteomes" id="UP000266906"/>
    </source>
</evidence>
<dbReference type="RefSeq" id="WP_162871815.1">
    <property type="nucleotide sequence ID" value="NZ_RKQG01000004.1"/>
</dbReference>
<organism evidence="2 3">
    <name type="scientific">Kitasatospora cineracea</name>
    <dbReference type="NCBI Taxonomy" id="88074"/>
    <lineage>
        <taxon>Bacteria</taxon>
        <taxon>Bacillati</taxon>
        <taxon>Actinomycetota</taxon>
        <taxon>Actinomycetes</taxon>
        <taxon>Kitasatosporales</taxon>
        <taxon>Streptomycetaceae</taxon>
        <taxon>Kitasatospora</taxon>
    </lineage>
</organism>
<reference evidence="2 3" key="1">
    <citation type="submission" date="2018-11" db="EMBL/GenBank/DDBJ databases">
        <title>Sequencing the genomes of 1000 actinobacteria strains.</title>
        <authorList>
            <person name="Klenk H.-P."/>
        </authorList>
    </citation>
    <scope>NUCLEOTIDE SEQUENCE [LARGE SCALE GENOMIC DNA]</scope>
    <source>
        <strain evidence="2 3">DSM 44781</strain>
    </source>
</reference>
<protein>
    <submittedName>
        <fullName evidence="2">Uncharacterized protein</fullName>
    </submittedName>
</protein>
<accession>A0A3N4R3Z3</accession>
<comment type="caution">
    <text evidence="2">The sequence shown here is derived from an EMBL/GenBank/DDBJ whole genome shotgun (WGS) entry which is preliminary data.</text>
</comment>
<evidence type="ECO:0000256" key="1">
    <source>
        <dbReference type="SAM" id="MobiDB-lite"/>
    </source>
</evidence>
<proteinExistence type="predicted"/>
<name>A0A3N4R3Z3_9ACTN</name>
<evidence type="ECO:0000313" key="2">
    <source>
        <dbReference type="EMBL" id="RPE27316.1"/>
    </source>
</evidence>
<sequence length="48" mass="5000">MPDWNFNAGYGVEPQRVEPPVIPGQPDPHAAPQGTSQDSAQQGGGQGE</sequence>
<gene>
    <name evidence="2" type="ORF">EDD38_7461</name>
</gene>
<dbReference type="Proteomes" id="UP000266906">
    <property type="component" value="Unassembled WGS sequence"/>
</dbReference>
<dbReference type="AlphaFoldDB" id="A0A3N4R3Z3"/>
<feature type="region of interest" description="Disordered" evidence="1">
    <location>
        <begin position="1"/>
        <end position="48"/>
    </location>
</feature>
<dbReference type="EMBL" id="RKQG01000004">
    <property type="protein sequence ID" value="RPE27316.1"/>
    <property type="molecule type" value="Genomic_DNA"/>
</dbReference>
<keyword evidence="3" id="KW-1185">Reference proteome</keyword>